<dbReference type="EMBL" id="JAAXOM010000001">
    <property type="protein sequence ID" value="NKX86419.1"/>
    <property type="molecule type" value="Genomic_DNA"/>
</dbReference>
<dbReference type="Proteomes" id="UP000572007">
    <property type="component" value="Unassembled WGS sequence"/>
</dbReference>
<keyword evidence="1" id="KW-0472">Membrane</keyword>
<name>A0A846VZZ9_9NOCA</name>
<proteinExistence type="predicted"/>
<evidence type="ECO:0000313" key="2">
    <source>
        <dbReference type="EMBL" id="NKX86419.1"/>
    </source>
</evidence>
<protein>
    <recommendedName>
        <fullName evidence="4">PH (Pleckstrin Homology) domain-containing protein</fullName>
    </recommendedName>
</protein>
<evidence type="ECO:0000256" key="1">
    <source>
        <dbReference type="SAM" id="Phobius"/>
    </source>
</evidence>
<dbReference type="RefSeq" id="WP_157104874.1">
    <property type="nucleotide sequence ID" value="NZ_JAAXOM010000001.1"/>
</dbReference>
<accession>A0A846VZZ9</accession>
<feature type="transmembrane region" description="Helical" evidence="1">
    <location>
        <begin position="46"/>
        <end position="63"/>
    </location>
</feature>
<gene>
    <name evidence="2" type="ORF">HGA10_03690</name>
</gene>
<sequence>MQPAGPDEVQVYGPSANPISILLCTAGIVAIIISILTITLEENVHAALYAVLITGTAATLYGIQNIRHACPELIVDHDGIVHRLYGRIYWNEISMVRVRRIKVNQPILRDLRLYKELEIILKDPTIAVTRSPERRHSLYTRLASTDGWSPVTISESSILPYATEDVIQNMRLYYPALTVG</sequence>
<keyword evidence="1" id="KW-0812">Transmembrane</keyword>
<reference evidence="2 3" key="1">
    <citation type="submission" date="2020-04" db="EMBL/GenBank/DDBJ databases">
        <title>MicrobeNet Type strains.</title>
        <authorList>
            <person name="Nicholson A.C."/>
        </authorList>
    </citation>
    <scope>NUCLEOTIDE SEQUENCE [LARGE SCALE GENOMIC DNA]</scope>
    <source>
        <strain evidence="2 3">DSM 44960</strain>
    </source>
</reference>
<keyword evidence="3" id="KW-1185">Reference proteome</keyword>
<organism evidence="2 3">
    <name type="scientific">Nocardia coubleae</name>
    <dbReference type="NCBI Taxonomy" id="356147"/>
    <lineage>
        <taxon>Bacteria</taxon>
        <taxon>Bacillati</taxon>
        <taxon>Actinomycetota</taxon>
        <taxon>Actinomycetes</taxon>
        <taxon>Mycobacteriales</taxon>
        <taxon>Nocardiaceae</taxon>
        <taxon>Nocardia</taxon>
    </lineage>
</organism>
<evidence type="ECO:0000313" key="3">
    <source>
        <dbReference type="Proteomes" id="UP000572007"/>
    </source>
</evidence>
<keyword evidence="1" id="KW-1133">Transmembrane helix</keyword>
<feature type="transmembrane region" description="Helical" evidence="1">
    <location>
        <begin position="21"/>
        <end position="40"/>
    </location>
</feature>
<dbReference type="AlphaFoldDB" id="A0A846VZZ9"/>
<comment type="caution">
    <text evidence="2">The sequence shown here is derived from an EMBL/GenBank/DDBJ whole genome shotgun (WGS) entry which is preliminary data.</text>
</comment>
<evidence type="ECO:0008006" key="4">
    <source>
        <dbReference type="Google" id="ProtNLM"/>
    </source>
</evidence>